<dbReference type="SMART" id="SM01179">
    <property type="entry name" value="DUF862"/>
    <property type="match status" value="1"/>
</dbReference>
<evidence type="ECO:0000259" key="4">
    <source>
        <dbReference type="PROSITE" id="PS51858"/>
    </source>
</evidence>
<proteinExistence type="inferred from homology"/>
<keyword evidence="3" id="KW-0378">Hydrolase</keyword>
<dbReference type="EMBL" id="CP075155">
    <property type="protein sequence ID" value="UTX43975.1"/>
    <property type="molecule type" value="Genomic_DNA"/>
</dbReference>
<dbReference type="GO" id="GO:0070646">
    <property type="term" value="P:protein modification by small protein removal"/>
    <property type="evidence" value="ECO:0007669"/>
    <property type="project" value="TreeGrafter"/>
</dbReference>
<dbReference type="PROSITE" id="PS51858">
    <property type="entry name" value="PPPDE"/>
    <property type="match status" value="1"/>
</dbReference>
<name>A0A9Q9FC78_ENCHE</name>
<dbReference type="GO" id="GO:0006508">
    <property type="term" value="P:proteolysis"/>
    <property type="evidence" value="ECO:0007669"/>
    <property type="project" value="UniProtKB-KW"/>
</dbReference>
<evidence type="ECO:0000313" key="5">
    <source>
        <dbReference type="EMBL" id="UTX43975.1"/>
    </source>
</evidence>
<dbReference type="InterPro" id="IPR008580">
    <property type="entry name" value="PPPDE_dom"/>
</dbReference>
<protein>
    <submittedName>
        <fullName evidence="5">Permuted papain fold peptidase PPPDE1</fullName>
    </submittedName>
</protein>
<evidence type="ECO:0000256" key="3">
    <source>
        <dbReference type="ARBA" id="ARBA00022801"/>
    </source>
</evidence>
<dbReference type="PANTHER" id="PTHR12378:SF7">
    <property type="entry name" value="DESUMOYLATING ISOPEPTIDASE 1"/>
    <property type="match status" value="1"/>
</dbReference>
<feature type="domain" description="PPPDE" evidence="4">
    <location>
        <begin position="4"/>
        <end position="144"/>
    </location>
</feature>
<accession>A0A9Q9FC78</accession>
<reference evidence="5" key="1">
    <citation type="submission" date="2021-05" db="EMBL/GenBank/DDBJ databases">
        <title>Encephalitozoon hellem ATCC 50604 Complete Genome.</title>
        <authorList>
            <person name="Mascarenhas dos Santos A.C."/>
            <person name="Julian A.T."/>
            <person name="Pombert J.-F."/>
        </authorList>
    </citation>
    <scope>NUCLEOTIDE SEQUENCE</scope>
    <source>
        <strain evidence="5">ATCC 50604</strain>
    </source>
</reference>
<dbReference type="Gene3D" id="3.90.1720.30">
    <property type="entry name" value="PPPDE domains"/>
    <property type="match status" value="1"/>
</dbReference>
<keyword evidence="2" id="KW-0645">Protease</keyword>
<dbReference type="Pfam" id="PF05903">
    <property type="entry name" value="Peptidase_C97"/>
    <property type="match status" value="1"/>
</dbReference>
<dbReference type="Proteomes" id="UP001059546">
    <property type="component" value="Chromosome IX"/>
</dbReference>
<evidence type="ECO:0000256" key="2">
    <source>
        <dbReference type="ARBA" id="ARBA00022670"/>
    </source>
</evidence>
<comment type="similarity">
    <text evidence="1">Belongs to the DeSI family.</text>
</comment>
<organism evidence="5 6">
    <name type="scientific">Encephalitozoon hellem</name>
    <name type="common">Microsporidian parasite</name>
    <dbReference type="NCBI Taxonomy" id="27973"/>
    <lineage>
        <taxon>Eukaryota</taxon>
        <taxon>Fungi</taxon>
        <taxon>Fungi incertae sedis</taxon>
        <taxon>Microsporidia</taxon>
        <taxon>Unikaryonidae</taxon>
        <taxon>Encephalitozoon</taxon>
    </lineage>
</organism>
<gene>
    <name evidence="5" type="ORF">GPU96_09g17550</name>
</gene>
<dbReference type="AlphaFoldDB" id="A0A9Q9FC78"/>
<dbReference type="GO" id="GO:0008233">
    <property type="term" value="F:peptidase activity"/>
    <property type="evidence" value="ECO:0007669"/>
    <property type="project" value="UniProtKB-KW"/>
</dbReference>
<evidence type="ECO:0000256" key="1">
    <source>
        <dbReference type="ARBA" id="ARBA00008140"/>
    </source>
</evidence>
<sequence length="150" mass="16952">MEKHRVVLRVYPLGDEAIRRFVASKLGKEEVQIWHTSIEVYGAEYYFQNGIMKALPGSTIHGTPIKTHDLGTTDIPEIVFEDFLHSIADDFAPHKYHLLKNNCNNFTNTLALYLVEKAIPGYILELQNAALESKEVSSIVDLFFGASEQV</sequence>
<dbReference type="PANTHER" id="PTHR12378">
    <property type="entry name" value="DESUMOYLATING ISOPEPTIDASE"/>
    <property type="match status" value="1"/>
</dbReference>
<dbReference type="InterPro" id="IPR042266">
    <property type="entry name" value="PPPDE_sf"/>
</dbReference>
<evidence type="ECO:0000313" key="6">
    <source>
        <dbReference type="Proteomes" id="UP001059546"/>
    </source>
</evidence>